<evidence type="ECO:0000256" key="1">
    <source>
        <dbReference type="SAM" id="MobiDB-lite"/>
    </source>
</evidence>
<feature type="region of interest" description="Disordered" evidence="1">
    <location>
        <begin position="1"/>
        <end position="29"/>
    </location>
</feature>
<name>A0A180GCN8_PUCT1</name>
<evidence type="ECO:0000313" key="2">
    <source>
        <dbReference type="EMBL" id="OAV90391.1"/>
    </source>
</evidence>
<reference evidence="2" key="2">
    <citation type="submission" date="2016-05" db="EMBL/GenBank/DDBJ databases">
        <title>Comparative analysis highlights variable genome content of wheat rusts and divergence of the mating loci.</title>
        <authorList>
            <person name="Cuomo C.A."/>
            <person name="Bakkeren G."/>
            <person name="Szabo L."/>
            <person name="Khalil H."/>
            <person name="Joly D."/>
            <person name="Goldberg J."/>
            <person name="Young S."/>
            <person name="Zeng Q."/>
            <person name="Fellers J."/>
        </authorList>
    </citation>
    <scope>NUCLEOTIDE SEQUENCE [LARGE SCALE GENOMIC DNA]</scope>
    <source>
        <strain evidence="2">1-1 BBBD Race 1</strain>
    </source>
</reference>
<proteinExistence type="predicted"/>
<keyword evidence="4" id="KW-1185">Reference proteome</keyword>
<gene>
    <name evidence="2" type="ORF">PTTG_28338</name>
</gene>
<reference evidence="2" key="1">
    <citation type="submission" date="2009-11" db="EMBL/GenBank/DDBJ databases">
        <authorList>
            <consortium name="The Broad Institute Genome Sequencing Platform"/>
            <person name="Ward D."/>
            <person name="Feldgarden M."/>
            <person name="Earl A."/>
            <person name="Young S.K."/>
            <person name="Zeng Q."/>
            <person name="Koehrsen M."/>
            <person name="Alvarado L."/>
            <person name="Berlin A."/>
            <person name="Bochicchio J."/>
            <person name="Borenstein D."/>
            <person name="Chapman S.B."/>
            <person name="Chen Z."/>
            <person name="Engels R."/>
            <person name="Freedman E."/>
            <person name="Gellesch M."/>
            <person name="Goldberg J."/>
            <person name="Griggs A."/>
            <person name="Gujja S."/>
            <person name="Heilman E."/>
            <person name="Heiman D."/>
            <person name="Hepburn T."/>
            <person name="Howarth C."/>
            <person name="Jen D."/>
            <person name="Larson L."/>
            <person name="Lewis B."/>
            <person name="Mehta T."/>
            <person name="Park D."/>
            <person name="Pearson M."/>
            <person name="Roberts A."/>
            <person name="Saif S."/>
            <person name="Shea T."/>
            <person name="Shenoy N."/>
            <person name="Sisk P."/>
            <person name="Stolte C."/>
            <person name="Sykes S."/>
            <person name="Thomson T."/>
            <person name="Walk T."/>
            <person name="White J."/>
            <person name="Yandava C."/>
            <person name="Izard J."/>
            <person name="Baranova O.V."/>
            <person name="Blanton J.M."/>
            <person name="Tanner A.C."/>
            <person name="Dewhirst F.E."/>
            <person name="Haas B."/>
            <person name="Nusbaum C."/>
            <person name="Birren B."/>
        </authorList>
    </citation>
    <scope>NUCLEOTIDE SEQUENCE [LARGE SCALE GENOMIC DNA]</scope>
    <source>
        <strain evidence="2">1-1 BBBD Race 1</strain>
    </source>
</reference>
<evidence type="ECO:0000313" key="4">
    <source>
        <dbReference type="Proteomes" id="UP000005240"/>
    </source>
</evidence>
<feature type="compositionally biased region" description="Basic and acidic residues" evidence="1">
    <location>
        <begin position="13"/>
        <end position="23"/>
    </location>
</feature>
<dbReference type="Proteomes" id="UP000005240">
    <property type="component" value="Unassembled WGS sequence"/>
</dbReference>
<evidence type="ECO:0000313" key="3">
    <source>
        <dbReference type="EnsemblFungi" id="PTTG_28338-t43_1-p1"/>
    </source>
</evidence>
<protein>
    <submittedName>
        <fullName evidence="2 3">Uncharacterized protein</fullName>
    </submittedName>
</protein>
<dbReference type="EnsemblFungi" id="PTTG_28338-t43_1">
    <property type="protein sequence ID" value="PTTG_28338-t43_1-p1"/>
    <property type="gene ID" value="PTTG_28338"/>
</dbReference>
<accession>A0A180GCN8</accession>
<dbReference type="EMBL" id="ADAS02000102">
    <property type="protein sequence ID" value="OAV90391.1"/>
    <property type="molecule type" value="Genomic_DNA"/>
</dbReference>
<dbReference type="AlphaFoldDB" id="A0A180GCN8"/>
<sequence>MLFDNGGLEESGDQVRPDREVKDTACQPASKRPKFGVNLSLCLSLGQESDAANIPGSSSAQLSMVHNIGASS</sequence>
<organism evidence="2">
    <name type="scientific">Puccinia triticina (isolate 1-1 / race 1 (BBBD))</name>
    <name type="common">Brown leaf rust fungus</name>
    <dbReference type="NCBI Taxonomy" id="630390"/>
    <lineage>
        <taxon>Eukaryota</taxon>
        <taxon>Fungi</taxon>
        <taxon>Dikarya</taxon>
        <taxon>Basidiomycota</taxon>
        <taxon>Pucciniomycotina</taxon>
        <taxon>Pucciniomycetes</taxon>
        <taxon>Pucciniales</taxon>
        <taxon>Pucciniaceae</taxon>
        <taxon>Puccinia</taxon>
    </lineage>
</organism>
<reference evidence="3 4" key="3">
    <citation type="journal article" date="2017" name="G3 (Bethesda)">
        <title>Comparative analysis highlights variable genome content of wheat rusts and divergence of the mating loci.</title>
        <authorList>
            <person name="Cuomo C.A."/>
            <person name="Bakkeren G."/>
            <person name="Khalil H.B."/>
            <person name="Panwar V."/>
            <person name="Joly D."/>
            <person name="Linning R."/>
            <person name="Sakthikumar S."/>
            <person name="Song X."/>
            <person name="Adiconis X."/>
            <person name="Fan L."/>
            <person name="Goldberg J.M."/>
            <person name="Levin J.Z."/>
            <person name="Young S."/>
            <person name="Zeng Q."/>
            <person name="Anikster Y."/>
            <person name="Bruce M."/>
            <person name="Wang M."/>
            <person name="Yin C."/>
            <person name="McCallum B."/>
            <person name="Szabo L.J."/>
            <person name="Hulbert S."/>
            <person name="Chen X."/>
            <person name="Fellers J.P."/>
        </authorList>
    </citation>
    <scope>NUCLEOTIDE SEQUENCE</scope>
    <source>
        <strain evidence="4">Isolate 1-1 / race 1 (BBBD)</strain>
        <strain evidence="3">isolate 1-1 / race 1 (BBBD)</strain>
    </source>
</reference>
<reference evidence="3" key="4">
    <citation type="submission" date="2025-05" db="UniProtKB">
        <authorList>
            <consortium name="EnsemblFungi"/>
        </authorList>
    </citation>
    <scope>IDENTIFICATION</scope>
    <source>
        <strain evidence="3">isolate 1-1 / race 1 (BBBD)</strain>
    </source>
</reference>
<dbReference type="VEuPathDB" id="FungiDB:PTTG_28338"/>